<dbReference type="Gene3D" id="3.40.50.300">
    <property type="entry name" value="P-loop containing nucleotide triphosphate hydrolases"/>
    <property type="match status" value="1"/>
</dbReference>
<name>A0ABW3FQ69_9PSEU</name>
<sequence length="170" mass="17644">MVGGLPGTGKSTVAGALADRMGGVLLRTDQIRREVPGSAGLDAGAGYRRGLYAGPRVHETYREMLSRARSPLERGESVVLGASWSDAHERESARAVAHLGLSGLTELCCVAPTAITEARMAARTGDPSDATADIAAATRGSFAPWSEADLVDTAGRPETAVEQAWRIVGG</sequence>
<dbReference type="RefSeq" id="WP_263253770.1">
    <property type="nucleotide sequence ID" value="NZ_BAABLT010000006.1"/>
</dbReference>
<evidence type="ECO:0000313" key="2">
    <source>
        <dbReference type="Proteomes" id="UP001597018"/>
    </source>
</evidence>
<organism evidence="1 2">
    <name type="scientific">Saccharopolyspora rosea</name>
    <dbReference type="NCBI Taxonomy" id="524884"/>
    <lineage>
        <taxon>Bacteria</taxon>
        <taxon>Bacillati</taxon>
        <taxon>Actinomycetota</taxon>
        <taxon>Actinomycetes</taxon>
        <taxon>Pseudonocardiales</taxon>
        <taxon>Pseudonocardiaceae</taxon>
        <taxon>Saccharopolyspora</taxon>
    </lineage>
</organism>
<dbReference type="InterPro" id="IPR027417">
    <property type="entry name" value="P-loop_NTPase"/>
</dbReference>
<dbReference type="InterPro" id="IPR052732">
    <property type="entry name" value="Cell-binding_unc_protein"/>
</dbReference>
<gene>
    <name evidence="1" type="ORF">ACFQ16_12980</name>
</gene>
<dbReference type="EMBL" id="JBHTIW010000008">
    <property type="protein sequence ID" value="MFD0920661.1"/>
    <property type="molecule type" value="Genomic_DNA"/>
</dbReference>
<reference evidence="2" key="1">
    <citation type="journal article" date="2019" name="Int. J. Syst. Evol. Microbiol.">
        <title>The Global Catalogue of Microorganisms (GCM) 10K type strain sequencing project: providing services to taxonomists for standard genome sequencing and annotation.</title>
        <authorList>
            <consortium name="The Broad Institute Genomics Platform"/>
            <consortium name="The Broad Institute Genome Sequencing Center for Infectious Disease"/>
            <person name="Wu L."/>
            <person name="Ma J."/>
        </authorList>
    </citation>
    <scope>NUCLEOTIDE SEQUENCE [LARGE SCALE GENOMIC DNA]</scope>
    <source>
        <strain evidence="2">CCUG 56401</strain>
    </source>
</reference>
<dbReference type="Proteomes" id="UP001597018">
    <property type="component" value="Unassembled WGS sequence"/>
</dbReference>
<dbReference type="PANTHER" id="PTHR43883:SF1">
    <property type="entry name" value="GLUCONOKINASE"/>
    <property type="match status" value="1"/>
</dbReference>
<dbReference type="SUPFAM" id="SSF52540">
    <property type="entry name" value="P-loop containing nucleoside triphosphate hydrolases"/>
    <property type="match status" value="1"/>
</dbReference>
<proteinExistence type="predicted"/>
<comment type="caution">
    <text evidence="1">The sequence shown here is derived from an EMBL/GenBank/DDBJ whole genome shotgun (WGS) entry which is preliminary data.</text>
</comment>
<accession>A0ABW3FQ69</accession>
<dbReference type="PANTHER" id="PTHR43883">
    <property type="entry name" value="SLR0207 PROTEIN"/>
    <property type="match status" value="1"/>
</dbReference>
<evidence type="ECO:0000313" key="1">
    <source>
        <dbReference type="EMBL" id="MFD0920661.1"/>
    </source>
</evidence>
<keyword evidence="2" id="KW-1185">Reference proteome</keyword>
<protein>
    <submittedName>
        <fullName evidence="1">AAA family ATPase</fullName>
    </submittedName>
</protein>
<dbReference type="Pfam" id="PF13671">
    <property type="entry name" value="AAA_33"/>
    <property type="match status" value="1"/>
</dbReference>